<proteinExistence type="predicted"/>
<protein>
    <submittedName>
        <fullName evidence="2">Uncharacterized protein</fullName>
    </submittedName>
</protein>
<dbReference type="Proteomes" id="UP000761264">
    <property type="component" value="Unassembled WGS sequence"/>
</dbReference>
<organism evidence="2 3">
    <name type="scientific">Pelagibius litoralis</name>
    <dbReference type="NCBI Taxonomy" id="374515"/>
    <lineage>
        <taxon>Bacteria</taxon>
        <taxon>Pseudomonadati</taxon>
        <taxon>Pseudomonadota</taxon>
        <taxon>Alphaproteobacteria</taxon>
        <taxon>Rhodospirillales</taxon>
        <taxon>Rhodovibrionaceae</taxon>
        <taxon>Pelagibius</taxon>
    </lineage>
</organism>
<dbReference type="RefSeq" id="WP_167229039.1">
    <property type="nucleotide sequence ID" value="NZ_JAAQPH010000022.1"/>
</dbReference>
<evidence type="ECO:0000313" key="3">
    <source>
        <dbReference type="Proteomes" id="UP000761264"/>
    </source>
</evidence>
<dbReference type="AlphaFoldDB" id="A0A967F1Q3"/>
<feature type="transmembrane region" description="Helical" evidence="1">
    <location>
        <begin position="72"/>
        <end position="93"/>
    </location>
</feature>
<name>A0A967F1Q3_9PROT</name>
<feature type="transmembrane region" description="Helical" evidence="1">
    <location>
        <begin position="12"/>
        <end position="33"/>
    </location>
</feature>
<reference evidence="2" key="1">
    <citation type="submission" date="2020-03" db="EMBL/GenBank/DDBJ databases">
        <title>Genome of Pelagibius litoralis DSM 21314T.</title>
        <authorList>
            <person name="Wang G."/>
        </authorList>
    </citation>
    <scope>NUCLEOTIDE SEQUENCE</scope>
    <source>
        <strain evidence="2">DSM 21314</strain>
    </source>
</reference>
<gene>
    <name evidence="2" type="ORF">HBA54_22750</name>
</gene>
<feature type="transmembrane region" description="Helical" evidence="1">
    <location>
        <begin position="105"/>
        <end position="124"/>
    </location>
</feature>
<keyword evidence="1" id="KW-1133">Transmembrane helix</keyword>
<accession>A0A967F1Q3</accession>
<evidence type="ECO:0000256" key="1">
    <source>
        <dbReference type="SAM" id="Phobius"/>
    </source>
</evidence>
<feature type="transmembrane region" description="Helical" evidence="1">
    <location>
        <begin position="39"/>
        <end position="60"/>
    </location>
</feature>
<feature type="transmembrane region" description="Helical" evidence="1">
    <location>
        <begin position="173"/>
        <end position="190"/>
    </location>
</feature>
<comment type="caution">
    <text evidence="2">The sequence shown here is derived from an EMBL/GenBank/DDBJ whole genome shotgun (WGS) entry which is preliminary data.</text>
</comment>
<dbReference type="EMBL" id="JAAQPH010000022">
    <property type="protein sequence ID" value="NIA71419.1"/>
    <property type="molecule type" value="Genomic_DNA"/>
</dbReference>
<sequence length="202" mass="21455">MAQGHWKAGLKEGFLGAGIFLAALLGVGIAGALEWRWPLLLAMVATLLLVGSGLSLGRRLPWEHSLFRRASWVRPAVEVAASAAGLSLAAAFLPQIQAFVCSPLVPWKISIALLGAFATSWLTATANRAPRMREAAPYLIVAALFWIAPFYGFFHGPWLLGQGLALACDGRPLASVILAAAGMLIAAEAGRSSARWLWGQNQ</sequence>
<keyword evidence="1" id="KW-0812">Transmembrane</keyword>
<keyword evidence="3" id="KW-1185">Reference proteome</keyword>
<feature type="transmembrane region" description="Helical" evidence="1">
    <location>
        <begin position="136"/>
        <end position="153"/>
    </location>
</feature>
<evidence type="ECO:0000313" key="2">
    <source>
        <dbReference type="EMBL" id="NIA71419.1"/>
    </source>
</evidence>
<keyword evidence="1" id="KW-0472">Membrane</keyword>